<feature type="region of interest" description="Disordered" evidence="1">
    <location>
        <begin position="1922"/>
        <end position="2012"/>
    </location>
</feature>
<feature type="region of interest" description="Disordered" evidence="1">
    <location>
        <begin position="2287"/>
        <end position="2310"/>
    </location>
</feature>
<feature type="compositionally biased region" description="Low complexity" evidence="1">
    <location>
        <begin position="333"/>
        <end position="367"/>
    </location>
</feature>
<feature type="region of interest" description="Disordered" evidence="1">
    <location>
        <begin position="2240"/>
        <end position="2270"/>
    </location>
</feature>
<feature type="compositionally biased region" description="Polar residues" evidence="1">
    <location>
        <begin position="697"/>
        <end position="720"/>
    </location>
</feature>
<sequence>MTSAHNQQYARTSVPRAGGRAASPLPSNSRAVSPLAQQPAPSSPHVPAGQRARPRPSPTSTAQAPSWLPPGASLSRAAAAHRAHRAASIPYQRQSPPKSLRPFPSPTHQHRHLQGTPTSPSAVRLPTPPPYREGPPLYGHGAYSGAMPALSYGCIPASYGQQDLKFLGQSRGTYDTAAACYPDLATGNGRPALLAITNIRDSHTSEAHWHQAAYASLDDLQGGDKARFQDSFPYPSEVGSEQMPASPIARGGPSAVGQAAWHEAAPPGTTSRLAPWLLSDSYDPYTSTQPTAQPTAVAATPSPIGALLAKLEASNGTSCRRSQQEAGRAAGCRSPSPLPRRTPTQPHRPAVAPSCQVSQQQQQSPVPFRNVKLPDSQVLGGHAEHRRSGDADVGPNNVLRLNTVASAPRRSLQHQTVEVQGVGNAAGAGNHGRSSPLRATFPGEGPLAPERPLGQPFADPAGARAHGAFSMTAQRPLSPFSSPPPSPLAQAARAVGAAGCAAAQWDVRAIPQTGASGGWEQAAQGTQYGVNGQPSTQVPGNNGYYRRYAQQQQHQQQQQQARLRSPEPRGMPASRPQSPYISTHVPTSGVRVAWPAAAPAPAMAHPGRPATQIAGGAQVPVSPPVPAHWIEGVVEPSFENPHPQQPHQQQQQQQRLVRASTGLDRHSLLARLTEQAERRTAEWERARSQSSNSAQSIPQNRVRSQSRTQGAQRRVQNQSPLHGREHSNGSQRWKSPQSQLQEQRQQWAAAAAAGATAGGQQQPRRMQAQPQDGSRARDRPMSPANTQQQQQGLQRLWSAPFAGPDGKATAPPSPAPVPRSAQPRSAGTGALDYQQPAAGPYGGPYAAKSHHLQRSYEQLHGADYPGLRSSSPNLRLGCAAVGEEELQATATWRHSGLEAGMPRYRSSDADASVIAGQLLQEAQLAAALSPAMSPLPGDYRSLGGSRPGGCEQQPLQQLRRAPAGHRMPPALGQTSALENLLAVAVEGKLPPSPQPSPGKGSVRQRGPRGAAAAEASPMTEAFNAFLGRCQAGWDAGGASTCGPNMRAGEFEPPSPQSPDLSGGVRASWPDYSNHVAGSTARHPRVAWGLLQHQDGPQTRPATPPDMLPLLQLVFKGWKEQVALRRLFDLLASDREWRLRAQAFSAWVGLTREMQAHRATATSVLSRHCQRSTLTAAWAVWRHSLALSARAHHMASSYYARSLAAKTLRCWITYWARRASVRVLLRHRAAATLRACLAAWRQLAAAAAAADAGSGGGEGRGGVEEGCFAPLAADGEQSSGQVATAAEEAETDAGDASPAADAWGFAVVGGWGSGHVEACDGWGPGQPAEAWESQQVAAEDGWATKQPPEGWGSGEAADAVDAWAFVKTPALGGLGAKQQSAGDADTKSADPKPSGNHNDVVLQPSSGCDAQAPQQQQPWGWPPAEPASAEASGAGVAVAEDSSAHKGCSDGAACSPGDVNSQRADGPDLAIGDSGADQQRAPSTDPVAHQTEAVSPDHEEGEGSDTGDGVAWEGFGWRPAMEPHAGSLQDSEPKELPGGAVEAQARKALADAGDQCGEAVGTMEEQEVQEAAQQGSQEGEEQEAEDGDKVQDAWEMKYGADVHRLLRLRHCFRSWLLLADLGVQTMSHQHELRQRVHEELLQDAALLEAADLLARHRYLAPTLHAWRALAAAAAQQRALSPPQVLSQQQQQQSPATSGGFTVSRQMAVPDGVHSEQKQQNPAKTSSQSSGSETASASDVGNGVPCGGSSPGSSKHSTPEHALPVANDMARADVASRQTPIAPVHPFFTSTPVSGSVTSAAGAAGAASCRSGAGSGCHNACGTPPNVHSAQLAQSRGPGGGSEAASRLEGAISAPNANADPNMNPATPLPLQHGRDALAAMRPDDFVQLLESDIEWYTDYLTPGAQTGKHNRSRSAICAAHSTPVAGGRHAGGASTARPPSASDAASGNMTGCSPAVAPRGDGGDGTAGGGGGSSSEVAPGQQPRSERGAATRASVSSTTSSSVGSSSPATGAAAAGPATAAAAAAAQPAVLPSALADGQLQPGSATSDRSFSHGQPAELRTPAAAAAVERRSHTGNNAGAGLRISSDNYGLGSKREDAMEHMRRSAAVSTPFDERRPAPTLPQQQQQQTQGQGFGMATAALPAAGRARDALASPPLGFAQSELAPEAEEDDYDYDADAYHYYGAGTADDMYGPDAYGIYQGPGFPVPRSPQLQLPPRQLHQQQLDQHQVRQQLLMHRQQLQPLPQQQQQQRRSVPAATADRRSRAGGDSVPIFLKASAGAKGGLQVRDGRAAVDSERDWPPMGEYVASPMSSEDGVPYKRYVALPGEAGVMRVRGGQF</sequence>
<feature type="region of interest" description="Disordered" evidence="1">
    <location>
        <begin position="987"/>
        <end position="1015"/>
    </location>
</feature>
<feature type="compositionally biased region" description="Low complexity" evidence="1">
    <location>
        <begin position="833"/>
        <end position="847"/>
    </location>
</feature>
<accession>A0AAD3HL53</accession>
<feature type="compositionally biased region" description="Low complexity" evidence="1">
    <location>
        <begin position="1409"/>
        <end position="1418"/>
    </location>
</feature>
<feature type="compositionally biased region" description="Low complexity" evidence="1">
    <location>
        <begin position="550"/>
        <end position="560"/>
    </location>
</feature>
<feature type="compositionally biased region" description="Low complexity" evidence="1">
    <location>
        <begin position="641"/>
        <end position="654"/>
    </location>
</feature>
<feature type="region of interest" description="Disordered" evidence="1">
    <location>
        <begin position="226"/>
        <end position="272"/>
    </location>
</feature>
<feature type="region of interest" description="Disordered" evidence="1">
    <location>
        <begin position="1"/>
        <end position="125"/>
    </location>
</feature>
<feature type="region of interest" description="Disordered" evidence="1">
    <location>
        <begin position="2036"/>
        <end position="2133"/>
    </location>
</feature>
<evidence type="ECO:0000313" key="2">
    <source>
        <dbReference type="EMBL" id="GFR45364.1"/>
    </source>
</evidence>
<feature type="compositionally biased region" description="Polar residues" evidence="1">
    <location>
        <begin position="314"/>
        <end position="325"/>
    </location>
</feature>
<feature type="compositionally biased region" description="Basic and acidic residues" evidence="1">
    <location>
        <begin position="2287"/>
        <end position="2298"/>
    </location>
</feature>
<feature type="compositionally biased region" description="Low complexity" evidence="1">
    <location>
        <begin position="1680"/>
        <end position="1693"/>
    </location>
</feature>
<feature type="region of interest" description="Disordered" evidence="1">
    <location>
        <begin position="1563"/>
        <end position="1588"/>
    </location>
</feature>
<keyword evidence="3" id="KW-1185">Reference proteome</keyword>
<feature type="region of interest" description="Disordered" evidence="1">
    <location>
        <begin position="423"/>
        <end position="451"/>
    </location>
</feature>
<feature type="compositionally biased region" description="Low complexity" evidence="1">
    <location>
        <begin position="1425"/>
        <end position="1440"/>
    </location>
</feature>
<feature type="compositionally biased region" description="Low complexity" evidence="1">
    <location>
        <begin position="2208"/>
        <end position="2227"/>
    </location>
</feature>
<dbReference type="EMBL" id="BMAR01000009">
    <property type="protein sequence ID" value="GFR45364.1"/>
    <property type="molecule type" value="Genomic_DNA"/>
</dbReference>
<feature type="region of interest" description="Disordered" evidence="1">
    <location>
        <begin position="549"/>
        <end position="584"/>
    </location>
</feature>
<feature type="region of interest" description="Disordered" evidence="1">
    <location>
        <begin position="314"/>
        <end position="373"/>
    </location>
</feature>
<feature type="compositionally biased region" description="Low complexity" evidence="1">
    <location>
        <begin position="1989"/>
        <end position="2012"/>
    </location>
</feature>
<feature type="region of interest" description="Disordered" evidence="1">
    <location>
        <begin position="1373"/>
        <end position="1537"/>
    </location>
</feature>
<feature type="region of interest" description="Disordered" evidence="1">
    <location>
        <begin position="1277"/>
        <end position="1296"/>
    </location>
</feature>
<feature type="compositionally biased region" description="Gly residues" evidence="1">
    <location>
        <begin position="1962"/>
        <end position="1972"/>
    </location>
</feature>
<feature type="region of interest" description="Disordered" evidence="1">
    <location>
        <begin position="636"/>
        <end position="658"/>
    </location>
</feature>
<feature type="compositionally biased region" description="Low complexity" evidence="1">
    <location>
        <begin position="1723"/>
        <end position="1741"/>
    </location>
</feature>
<feature type="compositionally biased region" description="Polar residues" evidence="1">
    <location>
        <begin position="1694"/>
        <end position="1703"/>
    </location>
</feature>
<protein>
    <submittedName>
        <fullName evidence="2">Uncharacterized protein</fullName>
    </submittedName>
</protein>
<reference evidence="2 3" key="1">
    <citation type="journal article" date="2021" name="Sci. Rep.">
        <title>Genome sequencing of the multicellular alga Astrephomene provides insights into convergent evolution of germ-soma differentiation.</title>
        <authorList>
            <person name="Yamashita S."/>
            <person name="Yamamoto K."/>
            <person name="Matsuzaki R."/>
            <person name="Suzuki S."/>
            <person name="Yamaguchi H."/>
            <person name="Hirooka S."/>
            <person name="Minakuchi Y."/>
            <person name="Miyagishima S."/>
            <person name="Kawachi M."/>
            <person name="Toyoda A."/>
            <person name="Nozaki H."/>
        </authorList>
    </citation>
    <scope>NUCLEOTIDE SEQUENCE [LARGE SCALE GENOMIC DNA]</scope>
    <source>
        <strain evidence="2 3">NIES-4017</strain>
    </source>
</reference>
<feature type="compositionally biased region" description="Polar residues" evidence="1">
    <location>
        <begin position="2040"/>
        <end position="2052"/>
    </location>
</feature>
<organism evidence="2 3">
    <name type="scientific">Astrephomene gubernaculifera</name>
    <dbReference type="NCBI Taxonomy" id="47775"/>
    <lineage>
        <taxon>Eukaryota</taxon>
        <taxon>Viridiplantae</taxon>
        <taxon>Chlorophyta</taxon>
        <taxon>core chlorophytes</taxon>
        <taxon>Chlorophyceae</taxon>
        <taxon>CS clade</taxon>
        <taxon>Chlamydomonadales</taxon>
        <taxon>Astrephomenaceae</taxon>
        <taxon>Astrephomene</taxon>
    </lineage>
</organism>
<feature type="region of interest" description="Disordered" evidence="1">
    <location>
        <begin position="2200"/>
        <end position="2227"/>
    </location>
</feature>
<feature type="compositionally biased region" description="Low complexity" evidence="1">
    <location>
        <begin position="737"/>
        <end position="771"/>
    </location>
</feature>
<evidence type="ECO:0000313" key="3">
    <source>
        <dbReference type="Proteomes" id="UP001054857"/>
    </source>
</evidence>
<feature type="compositionally biased region" description="Low complexity" evidence="1">
    <location>
        <begin position="2122"/>
        <end position="2133"/>
    </location>
</feature>
<feature type="compositionally biased region" description="Polar residues" evidence="1">
    <location>
        <begin position="1"/>
        <end position="11"/>
    </location>
</feature>
<evidence type="ECO:0000256" key="1">
    <source>
        <dbReference type="SAM" id="MobiDB-lite"/>
    </source>
</evidence>
<feature type="compositionally biased region" description="Polar residues" evidence="1">
    <location>
        <begin position="575"/>
        <end position="584"/>
    </location>
</feature>
<feature type="region of interest" description="Disordered" evidence="1">
    <location>
        <begin position="680"/>
        <end position="849"/>
    </location>
</feature>
<feature type="region of interest" description="Disordered" evidence="1">
    <location>
        <begin position="1316"/>
        <end position="1354"/>
    </location>
</feature>
<proteinExistence type="predicted"/>
<feature type="region of interest" description="Disordered" evidence="1">
    <location>
        <begin position="1680"/>
        <end position="1759"/>
    </location>
</feature>
<dbReference type="Proteomes" id="UP001054857">
    <property type="component" value="Unassembled WGS sequence"/>
</dbReference>
<feature type="compositionally biased region" description="Basic and acidic residues" evidence="1">
    <location>
        <begin position="2092"/>
        <end position="2102"/>
    </location>
</feature>
<gene>
    <name evidence="2" type="ORF">Agub_g6739</name>
</gene>
<feature type="compositionally biased region" description="Low complexity" evidence="1">
    <location>
        <begin position="2240"/>
        <end position="2251"/>
    </location>
</feature>
<name>A0AAD3HL53_9CHLO</name>
<feature type="region of interest" description="Disordered" evidence="1">
    <location>
        <begin position="1826"/>
        <end position="1845"/>
    </location>
</feature>
<comment type="caution">
    <text evidence="2">The sequence shown here is derived from an EMBL/GenBank/DDBJ whole genome shotgun (WGS) entry which is preliminary data.</text>
</comment>